<reference evidence="4 6" key="2">
    <citation type="submission" date="2019-03" db="EMBL/GenBank/DDBJ databases">
        <title>Diverse conjugative elements silence natural transformation in Legionella species.</title>
        <authorList>
            <person name="Durieux I."/>
            <person name="Ginevra C."/>
            <person name="Attaiech L."/>
            <person name="Picq K."/>
            <person name="Juan P.A."/>
            <person name="Jarraud S."/>
            <person name="Charpentier X."/>
        </authorList>
    </citation>
    <scope>NUCLEOTIDE SEQUENCE [LARGE SCALE GENOMIC DNA]</scope>
    <source>
        <strain evidence="4 6">HL-0427-4011</strain>
    </source>
</reference>
<proteinExistence type="predicted"/>
<evidence type="ECO:0000313" key="3">
    <source>
        <dbReference type="EMBL" id="KTD33998.1"/>
    </source>
</evidence>
<name>A0A0W0WNU6_9GAMM</name>
<evidence type="ECO:0000313" key="4">
    <source>
        <dbReference type="EMBL" id="QBR84529.1"/>
    </source>
</evidence>
<dbReference type="Proteomes" id="UP000054761">
    <property type="component" value="Unassembled WGS sequence"/>
</dbReference>
<dbReference type="RefSeq" id="WP_058500567.1">
    <property type="nucleotide sequence ID" value="NZ_CAAAJA010000005.1"/>
</dbReference>
<evidence type="ECO:0000256" key="1">
    <source>
        <dbReference type="SAM" id="Phobius"/>
    </source>
</evidence>
<dbReference type="STRING" id="454.Lisr_0176"/>
<dbReference type="Pfam" id="PF01757">
    <property type="entry name" value="Acyl_transf_3"/>
    <property type="match status" value="1"/>
</dbReference>
<keyword evidence="1" id="KW-0472">Membrane</keyword>
<accession>A0A0W0WNU6</accession>
<feature type="transmembrane region" description="Helical" evidence="1">
    <location>
        <begin position="245"/>
        <end position="263"/>
    </location>
</feature>
<keyword evidence="1" id="KW-1133">Transmembrane helix</keyword>
<feature type="transmembrane region" description="Helical" evidence="1">
    <location>
        <begin position="191"/>
        <end position="210"/>
    </location>
</feature>
<dbReference type="EMBL" id="LNYH01000005">
    <property type="protein sequence ID" value="KTD33998.1"/>
    <property type="molecule type" value="Genomic_DNA"/>
</dbReference>
<keyword evidence="5" id="KW-1185">Reference proteome</keyword>
<protein>
    <submittedName>
        <fullName evidence="3">Acetyltransferase</fullName>
    </submittedName>
    <submittedName>
        <fullName evidence="4">Acyltransferase</fullName>
    </submittedName>
</protein>
<keyword evidence="3" id="KW-0808">Transferase</keyword>
<dbReference type="Proteomes" id="UP000295517">
    <property type="component" value="Chromosome"/>
</dbReference>
<feature type="transmembrane region" description="Helical" evidence="1">
    <location>
        <begin position="222"/>
        <end position="239"/>
    </location>
</feature>
<dbReference type="InterPro" id="IPR050879">
    <property type="entry name" value="Acyltransferase_3"/>
</dbReference>
<dbReference type="OrthoDB" id="9767863at2"/>
<feature type="transmembrane region" description="Helical" evidence="1">
    <location>
        <begin position="169"/>
        <end position="185"/>
    </location>
</feature>
<reference evidence="3 5" key="1">
    <citation type="submission" date="2015-11" db="EMBL/GenBank/DDBJ databases">
        <title>Genomic analysis of 38 Legionella species identifies large and diverse effector repertoires.</title>
        <authorList>
            <person name="Burstein D."/>
            <person name="Amaro F."/>
            <person name="Zusman T."/>
            <person name="Lifshitz Z."/>
            <person name="Cohen O."/>
            <person name="Gilbert J.A."/>
            <person name="Pupko T."/>
            <person name="Shuman H.A."/>
            <person name="Segal G."/>
        </authorList>
    </citation>
    <scope>NUCLEOTIDE SEQUENCE [LARGE SCALE GENOMIC DNA]</scope>
    <source>
        <strain evidence="3 5">Bercovier 4</strain>
    </source>
</reference>
<evidence type="ECO:0000259" key="2">
    <source>
        <dbReference type="Pfam" id="PF01757"/>
    </source>
</evidence>
<dbReference type="AlphaFoldDB" id="A0A0W0WNU6"/>
<evidence type="ECO:0000313" key="5">
    <source>
        <dbReference type="Proteomes" id="UP000054761"/>
    </source>
</evidence>
<feature type="transmembrane region" description="Helical" evidence="1">
    <location>
        <begin position="297"/>
        <end position="317"/>
    </location>
</feature>
<feature type="transmembrane region" description="Helical" evidence="1">
    <location>
        <begin position="143"/>
        <end position="162"/>
    </location>
</feature>
<dbReference type="PATRIC" id="fig|454.4.peg.183"/>
<gene>
    <name evidence="4" type="ORF">E3983_09235</name>
    <name evidence="3" type="ORF">Lisr_0176</name>
</gene>
<dbReference type="GO" id="GO:0016747">
    <property type="term" value="F:acyltransferase activity, transferring groups other than amino-acyl groups"/>
    <property type="evidence" value="ECO:0007669"/>
    <property type="project" value="InterPro"/>
</dbReference>
<sequence length="346" mass="39417">MKNRENAFDLIRHFAACLVLYSHHYALSGFPEPTFPHWDSYGFVAVAIFFAISGYFMPASFTNSGDFLTYMEKRCRRIFPGLIVCSFIMCYVIGSIFTPEPFFKYITDLSTLKTGVLFSAFIGRPIPGVFSDFIFKDAINGSLWTLPVEFLSYIILGIALCYSNTWKPVFMLFMASAVTTTLIFSHKMADFSFYAVPISFLAIFGVAFTTGSLMSMTKKHWFRLRWHLAVISVVFLIIFQGRPEMSVLGTMSLAVLTIVIGVSFRDKLINGKFDISYGIYIYAFPIQQIVINRVTHQFWISMLLAFLFTFIAAYLSYRFVEKPFLYVNAEKKKNLASFAKSQGIIG</sequence>
<feature type="domain" description="Acyltransferase 3" evidence="2">
    <location>
        <begin position="6"/>
        <end position="317"/>
    </location>
</feature>
<organism evidence="3 5">
    <name type="scientific">Legionella israelensis</name>
    <dbReference type="NCBI Taxonomy" id="454"/>
    <lineage>
        <taxon>Bacteria</taxon>
        <taxon>Pseudomonadati</taxon>
        <taxon>Pseudomonadota</taxon>
        <taxon>Gammaproteobacteria</taxon>
        <taxon>Legionellales</taxon>
        <taxon>Legionellaceae</taxon>
        <taxon>Legionella</taxon>
    </lineage>
</organism>
<dbReference type="PANTHER" id="PTHR23028">
    <property type="entry name" value="ACETYLTRANSFERASE"/>
    <property type="match status" value="1"/>
</dbReference>
<feature type="transmembrane region" description="Helical" evidence="1">
    <location>
        <begin position="78"/>
        <end position="97"/>
    </location>
</feature>
<keyword evidence="1" id="KW-0812">Transmembrane</keyword>
<keyword evidence="4" id="KW-0012">Acyltransferase</keyword>
<dbReference type="EMBL" id="CP038254">
    <property type="protein sequence ID" value="QBR84529.1"/>
    <property type="molecule type" value="Genomic_DNA"/>
</dbReference>
<dbReference type="InterPro" id="IPR002656">
    <property type="entry name" value="Acyl_transf_3_dom"/>
</dbReference>
<feature type="transmembrane region" description="Helical" evidence="1">
    <location>
        <begin position="38"/>
        <end position="57"/>
    </location>
</feature>
<evidence type="ECO:0000313" key="6">
    <source>
        <dbReference type="Proteomes" id="UP000295517"/>
    </source>
</evidence>